<reference evidence="5 6" key="1">
    <citation type="submission" date="2014-05" db="EMBL/GenBank/DDBJ databases">
        <title>Whole genome shotgun sequence of Rhizobium rhizogenes NBRC 13257.</title>
        <authorList>
            <person name="Katano-Makiyama Y."/>
            <person name="Hosoyama A."/>
            <person name="Hashimoto M."/>
            <person name="Hosoyama Y."/>
            <person name="Noguchi M."/>
            <person name="Tsuchikane K."/>
            <person name="Kimura A."/>
            <person name="Ohji S."/>
            <person name="Ichikawa N."/>
            <person name="Yamazoe A."/>
            <person name="Fujita N."/>
        </authorList>
    </citation>
    <scope>NUCLEOTIDE SEQUENCE [LARGE SCALE GENOMIC DNA]</scope>
    <source>
        <strain evidence="5 6">NBRC 13257</strain>
    </source>
</reference>
<dbReference type="SMART" id="SM00922">
    <property type="entry name" value="MR_MLE"/>
    <property type="match status" value="1"/>
</dbReference>
<proteinExistence type="predicted"/>
<dbReference type="InterPro" id="IPR018110">
    <property type="entry name" value="Mandel_Rmase/mucon_lact_enz_CS"/>
</dbReference>
<keyword evidence="3" id="KW-0460">Magnesium</keyword>
<dbReference type="Pfam" id="PF13378">
    <property type="entry name" value="MR_MLE_C"/>
    <property type="match status" value="1"/>
</dbReference>
<evidence type="ECO:0000256" key="2">
    <source>
        <dbReference type="ARBA" id="ARBA00022723"/>
    </source>
</evidence>
<evidence type="ECO:0000313" key="5">
    <source>
        <dbReference type="EMBL" id="GAJ96756.1"/>
    </source>
</evidence>
<dbReference type="Gene3D" id="3.30.390.10">
    <property type="entry name" value="Enolase-like, N-terminal domain"/>
    <property type="match status" value="1"/>
</dbReference>
<dbReference type="Proteomes" id="UP000026941">
    <property type="component" value="Unassembled WGS sequence"/>
</dbReference>
<dbReference type="InterPro" id="IPR013341">
    <property type="entry name" value="Mandelate_racemase_N_dom"/>
</dbReference>
<accession>A0AA87QE80</accession>
<dbReference type="SUPFAM" id="SSF54826">
    <property type="entry name" value="Enolase N-terminal domain-like"/>
    <property type="match status" value="1"/>
</dbReference>
<dbReference type="SUPFAM" id="SSF51604">
    <property type="entry name" value="Enolase C-terminal domain-like"/>
    <property type="match status" value="1"/>
</dbReference>
<dbReference type="InterPro" id="IPR013342">
    <property type="entry name" value="Mandelate_racemase_C"/>
</dbReference>
<evidence type="ECO:0000259" key="4">
    <source>
        <dbReference type="SMART" id="SM00922"/>
    </source>
</evidence>
<evidence type="ECO:0000256" key="3">
    <source>
        <dbReference type="ARBA" id="ARBA00022842"/>
    </source>
</evidence>
<dbReference type="GO" id="GO:0016052">
    <property type="term" value="P:carbohydrate catabolic process"/>
    <property type="evidence" value="ECO:0007669"/>
    <property type="project" value="TreeGrafter"/>
</dbReference>
<dbReference type="PANTHER" id="PTHR13794:SF58">
    <property type="entry name" value="MITOCHONDRIAL ENOLASE SUPERFAMILY MEMBER 1"/>
    <property type="match status" value="1"/>
</dbReference>
<sequence length="358" mass="38710">MMKITAIRSRPVLVPLEFPIRTASGTVSASPLVLIDLFTDAGIIGHAYIFGYTPLTLQPLVALLDNLAGTIIGQSVAPRALEERLRRSFRLLGYTGLLRMALAGIEMAAWDAFAKEQRMPLVRLIGGEPRPIQAYDSHSMDGEALAVERAVRSAKAGFRGLKTKIGYASFAEELAVIRAIRSAVGPQFEIMVDYNQALSVPEAIIRGRALAEEGITWIEEPTLQHDYDGHGQITRALTTSVQMGENWFGPEEMMLSVKAGASNLAMVDVMKIGGVCGWMKASAIAEQHGLPLSSHLFQEISVHLLAASPTAHRLEHMDIAGPVLLQGMTIQDGFALASEEPGTGVAWREDAVAQFLIA</sequence>
<organism evidence="5 6">
    <name type="scientific">Rhizobium rhizogenes NBRC 13257</name>
    <dbReference type="NCBI Taxonomy" id="1220581"/>
    <lineage>
        <taxon>Bacteria</taxon>
        <taxon>Pseudomonadati</taxon>
        <taxon>Pseudomonadota</taxon>
        <taxon>Alphaproteobacteria</taxon>
        <taxon>Hyphomicrobiales</taxon>
        <taxon>Rhizobiaceae</taxon>
        <taxon>Rhizobium/Agrobacterium group</taxon>
        <taxon>Rhizobium</taxon>
    </lineage>
</organism>
<gene>
    <name evidence="5" type="primary">mdlA</name>
    <name evidence="5" type="ORF">RRH01S_25_00500</name>
</gene>
<dbReference type="GO" id="GO:0000287">
    <property type="term" value="F:magnesium ion binding"/>
    <property type="evidence" value="ECO:0007669"/>
    <property type="project" value="UniProtKB-ARBA"/>
</dbReference>
<protein>
    <submittedName>
        <fullName evidence="5">Mandelate racemase</fullName>
    </submittedName>
</protein>
<dbReference type="GO" id="GO:0016836">
    <property type="term" value="F:hydro-lyase activity"/>
    <property type="evidence" value="ECO:0007669"/>
    <property type="project" value="TreeGrafter"/>
</dbReference>
<comment type="cofactor">
    <cofactor evidence="1">
        <name>Mg(2+)</name>
        <dbReference type="ChEBI" id="CHEBI:18420"/>
    </cofactor>
</comment>
<dbReference type="Gene3D" id="3.20.20.120">
    <property type="entry name" value="Enolase-like C-terminal domain"/>
    <property type="match status" value="1"/>
</dbReference>
<dbReference type="SFLD" id="SFLDG00179">
    <property type="entry name" value="mandelate_racemase"/>
    <property type="match status" value="1"/>
</dbReference>
<dbReference type="RefSeq" id="WP_042477115.1">
    <property type="nucleotide sequence ID" value="NZ_BAYX01000025.1"/>
</dbReference>
<dbReference type="Pfam" id="PF02746">
    <property type="entry name" value="MR_MLE_N"/>
    <property type="match status" value="1"/>
</dbReference>
<dbReference type="InterPro" id="IPR046945">
    <property type="entry name" value="RHMD-like"/>
</dbReference>
<keyword evidence="2" id="KW-0479">Metal-binding</keyword>
<evidence type="ECO:0000256" key="1">
    <source>
        <dbReference type="ARBA" id="ARBA00001946"/>
    </source>
</evidence>
<comment type="caution">
    <text evidence="5">The sequence shown here is derived from an EMBL/GenBank/DDBJ whole genome shotgun (WGS) entry which is preliminary data.</text>
</comment>
<feature type="domain" description="Mandelate racemase/muconate lactonizing enzyme C-terminal" evidence="4">
    <location>
        <begin position="143"/>
        <end position="240"/>
    </location>
</feature>
<dbReference type="PROSITE" id="PS00909">
    <property type="entry name" value="MR_MLE_2"/>
    <property type="match status" value="1"/>
</dbReference>
<dbReference type="SFLD" id="SFLDS00001">
    <property type="entry name" value="Enolase"/>
    <property type="match status" value="1"/>
</dbReference>
<dbReference type="PANTHER" id="PTHR13794">
    <property type="entry name" value="ENOLASE SUPERFAMILY, MANDELATE RACEMASE"/>
    <property type="match status" value="1"/>
</dbReference>
<dbReference type="GO" id="GO:0009063">
    <property type="term" value="P:amino acid catabolic process"/>
    <property type="evidence" value="ECO:0007669"/>
    <property type="project" value="InterPro"/>
</dbReference>
<name>A0AA87QE80_RHIRH</name>
<dbReference type="AlphaFoldDB" id="A0AA87QE80"/>
<evidence type="ECO:0000313" key="6">
    <source>
        <dbReference type="Proteomes" id="UP000026941"/>
    </source>
</evidence>
<dbReference type="InterPro" id="IPR036849">
    <property type="entry name" value="Enolase-like_C_sf"/>
</dbReference>
<dbReference type="InterPro" id="IPR029065">
    <property type="entry name" value="Enolase_C-like"/>
</dbReference>
<dbReference type="PROSITE" id="PS00908">
    <property type="entry name" value="MR_MLE_1"/>
    <property type="match status" value="1"/>
</dbReference>
<dbReference type="EMBL" id="BAYX01000025">
    <property type="protein sequence ID" value="GAJ96756.1"/>
    <property type="molecule type" value="Genomic_DNA"/>
</dbReference>
<dbReference type="InterPro" id="IPR029017">
    <property type="entry name" value="Enolase-like_N"/>
</dbReference>